<name>A0A8J3ZR73_9ACTN</name>
<evidence type="ECO:0008006" key="3">
    <source>
        <dbReference type="Google" id="ProtNLM"/>
    </source>
</evidence>
<dbReference type="AlphaFoldDB" id="A0A8J3ZR73"/>
<keyword evidence="2" id="KW-1185">Reference proteome</keyword>
<dbReference type="RefSeq" id="WP_203927511.1">
    <property type="nucleotide sequence ID" value="NZ_BOPH01000027.1"/>
</dbReference>
<organism evidence="1 2">
    <name type="scientific">Virgisporangium ochraceum</name>
    <dbReference type="NCBI Taxonomy" id="65505"/>
    <lineage>
        <taxon>Bacteria</taxon>
        <taxon>Bacillati</taxon>
        <taxon>Actinomycetota</taxon>
        <taxon>Actinomycetes</taxon>
        <taxon>Micromonosporales</taxon>
        <taxon>Micromonosporaceae</taxon>
        <taxon>Virgisporangium</taxon>
    </lineage>
</organism>
<dbReference type="Proteomes" id="UP000635606">
    <property type="component" value="Unassembled WGS sequence"/>
</dbReference>
<protein>
    <recommendedName>
        <fullName evidence="3">Zinc finger CGNR domain-containing protein</fullName>
    </recommendedName>
</protein>
<sequence>MSDGLWRGVVAPYRVLDPALYDAEALLATVFADVCAGLPDQRAAAGRLNPVLAGAVLRVEPVGGRWRIAVTDPVAAAATALALVAVTGGWRRLKRCVRCGRTFVDRTNGATRRGCADHPARRPPRPTG</sequence>
<proteinExistence type="predicted"/>
<evidence type="ECO:0000313" key="1">
    <source>
        <dbReference type="EMBL" id="GIJ67552.1"/>
    </source>
</evidence>
<dbReference type="InterPro" id="IPR023286">
    <property type="entry name" value="ABATE_dom_sf"/>
</dbReference>
<comment type="caution">
    <text evidence="1">The sequence shown here is derived from an EMBL/GenBank/DDBJ whole genome shotgun (WGS) entry which is preliminary data.</text>
</comment>
<dbReference type="SUPFAM" id="SSF160904">
    <property type="entry name" value="Jann2411-like"/>
    <property type="match status" value="1"/>
</dbReference>
<reference evidence="1" key="1">
    <citation type="submission" date="2021-01" db="EMBL/GenBank/DDBJ databases">
        <title>Whole genome shotgun sequence of Virgisporangium ochraceum NBRC 16418.</title>
        <authorList>
            <person name="Komaki H."/>
            <person name="Tamura T."/>
        </authorList>
    </citation>
    <scope>NUCLEOTIDE SEQUENCE</scope>
    <source>
        <strain evidence="1">NBRC 16418</strain>
    </source>
</reference>
<gene>
    <name evidence="1" type="ORF">Voc01_024690</name>
</gene>
<dbReference type="EMBL" id="BOPH01000027">
    <property type="protein sequence ID" value="GIJ67552.1"/>
    <property type="molecule type" value="Genomic_DNA"/>
</dbReference>
<evidence type="ECO:0000313" key="2">
    <source>
        <dbReference type="Proteomes" id="UP000635606"/>
    </source>
</evidence>
<accession>A0A8J3ZR73</accession>
<dbReference type="Gene3D" id="1.10.3300.10">
    <property type="entry name" value="Jann2411-like domain"/>
    <property type="match status" value="1"/>
</dbReference>